<evidence type="ECO:0000313" key="5">
    <source>
        <dbReference type="Proteomes" id="UP000274822"/>
    </source>
</evidence>
<dbReference type="EMBL" id="RBNJ01005837">
    <property type="protein sequence ID" value="RUS28968.1"/>
    <property type="molecule type" value="Genomic_DNA"/>
</dbReference>
<dbReference type="InterPro" id="IPR001164">
    <property type="entry name" value="ArfGAP_dom"/>
</dbReference>
<dbReference type="AlphaFoldDB" id="A0A433QGJ8"/>
<proteinExistence type="predicted"/>
<dbReference type="GO" id="GO:0005096">
    <property type="term" value="F:GTPase activator activity"/>
    <property type="evidence" value="ECO:0007669"/>
    <property type="project" value="InterPro"/>
</dbReference>
<dbReference type="SUPFAM" id="SSF57863">
    <property type="entry name" value="ArfGap/RecO-like zinc finger"/>
    <property type="match status" value="1"/>
</dbReference>
<keyword evidence="1" id="KW-0862">Zinc</keyword>
<feature type="region of interest" description="Disordered" evidence="2">
    <location>
        <begin position="269"/>
        <end position="378"/>
    </location>
</feature>
<dbReference type="PANTHER" id="PTHR46085:SF3">
    <property type="entry name" value="ARF GTPASE ACTIVATING PROTEIN"/>
    <property type="match status" value="1"/>
</dbReference>
<evidence type="ECO:0000313" key="4">
    <source>
        <dbReference type="EMBL" id="RUS28968.1"/>
    </source>
</evidence>
<keyword evidence="1" id="KW-0863">Zinc-finger</keyword>
<gene>
    <name evidence="4" type="ORF">BC938DRAFT_481221</name>
</gene>
<dbReference type="SMART" id="SM00105">
    <property type="entry name" value="ArfGap"/>
    <property type="match status" value="1"/>
</dbReference>
<dbReference type="InterPro" id="IPR037278">
    <property type="entry name" value="ARFGAP/RecO"/>
</dbReference>
<dbReference type="InterPro" id="IPR038508">
    <property type="entry name" value="ArfGAP_dom_sf"/>
</dbReference>
<name>A0A433QGJ8_9FUNG</name>
<feature type="compositionally biased region" description="Polar residues" evidence="2">
    <location>
        <begin position="277"/>
        <end position="288"/>
    </location>
</feature>
<dbReference type="Pfam" id="PF01412">
    <property type="entry name" value="ArfGap"/>
    <property type="match status" value="1"/>
</dbReference>
<dbReference type="Proteomes" id="UP000274822">
    <property type="component" value="Unassembled WGS sequence"/>
</dbReference>
<feature type="compositionally biased region" description="Low complexity" evidence="2">
    <location>
        <begin position="289"/>
        <end position="317"/>
    </location>
</feature>
<feature type="compositionally biased region" description="Low complexity" evidence="2">
    <location>
        <begin position="336"/>
        <end position="346"/>
    </location>
</feature>
<feature type="compositionally biased region" description="Polar residues" evidence="2">
    <location>
        <begin position="318"/>
        <end position="331"/>
    </location>
</feature>
<accession>A0A433QGJ8</accession>
<reference evidence="4 5" key="1">
    <citation type="journal article" date="2018" name="New Phytol.">
        <title>Phylogenomics of Endogonaceae and evolution of mycorrhizas within Mucoromycota.</title>
        <authorList>
            <person name="Chang Y."/>
            <person name="Desiro A."/>
            <person name="Na H."/>
            <person name="Sandor L."/>
            <person name="Lipzen A."/>
            <person name="Clum A."/>
            <person name="Barry K."/>
            <person name="Grigoriev I.V."/>
            <person name="Martin F.M."/>
            <person name="Stajich J.E."/>
            <person name="Smith M.E."/>
            <person name="Bonito G."/>
            <person name="Spatafora J.W."/>
        </authorList>
    </citation>
    <scope>NUCLEOTIDE SEQUENCE [LARGE SCALE GENOMIC DNA]</scope>
    <source>
        <strain evidence="4 5">AD002</strain>
    </source>
</reference>
<dbReference type="Gene3D" id="1.10.220.150">
    <property type="entry name" value="Arf GTPase activating protein"/>
    <property type="match status" value="1"/>
</dbReference>
<dbReference type="CDD" id="cd08838">
    <property type="entry name" value="ArfGap_AGFG"/>
    <property type="match status" value="1"/>
</dbReference>
<keyword evidence="1" id="KW-0479">Metal-binding</keyword>
<evidence type="ECO:0000259" key="3">
    <source>
        <dbReference type="PROSITE" id="PS50115"/>
    </source>
</evidence>
<dbReference type="PRINTS" id="PR00405">
    <property type="entry name" value="REVINTRACTNG"/>
</dbReference>
<evidence type="ECO:0000256" key="2">
    <source>
        <dbReference type="SAM" id="MobiDB-lite"/>
    </source>
</evidence>
<evidence type="ECO:0000256" key="1">
    <source>
        <dbReference type="PROSITE-ProRule" id="PRU00288"/>
    </source>
</evidence>
<dbReference type="PANTHER" id="PTHR46085">
    <property type="entry name" value="ARFGAP/RECO-RELATED"/>
    <property type="match status" value="1"/>
</dbReference>
<sequence length="578" mass="62904">LVTLWRPRNVPTPSIIYYLESKVSCHLNPSCIVFAAMSAVAQKKKEERNQQIMRDLLKLQENKKCFDCPTKGPVYVNLNTQTFVCAKCSGLVREIGHRVKSISASIFTSAEVTAMQVGGNGIATRVWLARYHATGPEPEYENELREFMRQKYVEKKWVDEVALREQLSKVAAAMKSEIGLAPKPTTTTPQNPLAAYTAQQQAEYQRKHFPPEVPKSPHMMNQQALYQQPHLQQMQPQQPVANQYIPALGGVSTTAVAAKTVNLLGDEEVNFGRPTASPITSPTTNKFVSSPTQQAYQQYPPLQQPQSPNQTQSRPTSLPAQPTVQPAQSVFSELAQLQQPQQQLPQYSGGILKPSNSSSTKSGSATPTTPNANASPNVAYANANTNANTNAARRATLPASSSTANDPYAALRSLDTEQQLRTVAQQQKEHNEAVKKQQATQAAQAAQIAHQQQILFHQQQLLQQQQQYAQFQQPMVGIPVAGNFGMGGMMMAAPVGATTGYGLAPQQQFVGVPVANANVYGGFVGVPQVGITQSPKFGQGGCGAVYMYNCGVESCPIADHFAGIPPRNRNPGPQGFHR</sequence>
<dbReference type="PROSITE" id="PS50115">
    <property type="entry name" value="ARFGAP"/>
    <property type="match status" value="1"/>
</dbReference>
<organism evidence="4 5">
    <name type="scientific">Jimgerdemannia flammicorona</name>
    <dbReference type="NCBI Taxonomy" id="994334"/>
    <lineage>
        <taxon>Eukaryota</taxon>
        <taxon>Fungi</taxon>
        <taxon>Fungi incertae sedis</taxon>
        <taxon>Mucoromycota</taxon>
        <taxon>Mucoromycotina</taxon>
        <taxon>Endogonomycetes</taxon>
        <taxon>Endogonales</taxon>
        <taxon>Endogonaceae</taxon>
        <taxon>Jimgerdemannia</taxon>
    </lineage>
</organism>
<comment type="caution">
    <text evidence="4">The sequence shown here is derived from an EMBL/GenBank/DDBJ whole genome shotgun (WGS) entry which is preliminary data.</text>
</comment>
<feature type="non-terminal residue" evidence="4">
    <location>
        <position position="1"/>
    </location>
</feature>
<feature type="compositionally biased region" description="Low complexity" evidence="2">
    <location>
        <begin position="354"/>
        <end position="370"/>
    </location>
</feature>
<protein>
    <recommendedName>
        <fullName evidence="3">Arf-GAP domain-containing protein</fullName>
    </recommendedName>
</protein>
<dbReference type="GO" id="GO:0008270">
    <property type="term" value="F:zinc ion binding"/>
    <property type="evidence" value="ECO:0007669"/>
    <property type="project" value="UniProtKB-KW"/>
</dbReference>
<dbReference type="InterPro" id="IPR044820">
    <property type="entry name" value="AGD14-like"/>
</dbReference>
<feature type="domain" description="Arf-GAP" evidence="3">
    <location>
        <begin position="50"/>
        <end position="165"/>
    </location>
</feature>
<keyword evidence="5" id="KW-1185">Reference proteome</keyword>